<reference evidence="2" key="1">
    <citation type="submission" date="2023-01" db="EMBL/GenBank/DDBJ databases">
        <title>Sulfurovum sp. zt1-1 genome assembly.</title>
        <authorList>
            <person name="Wang J."/>
        </authorList>
    </citation>
    <scope>NUCLEOTIDE SEQUENCE</scope>
    <source>
        <strain evidence="2">Zt1-1</strain>
    </source>
</reference>
<evidence type="ECO:0000259" key="1">
    <source>
        <dbReference type="Pfam" id="PF21784"/>
    </source>
</evidence>
<dbReference type="RefSeq" id="WP_289412165.1">
    <property type="nucleotide sequence ID" value="NZ_JAQIBD010000001.1"/>
</dbReference>
<name>A0ABT7QVM4_9BACT</name>
<sequence length="123" mass="14167">MKTIFYNSEGIPYAYTEDTINIYTFEGTPVAYIDIDDIYAFSGAHLGFFEDGYFWDHNGDVLLFTDTTRFGCGPLKPKKSLKPVRALKTRKPLKGTKESKPLKPLKSRHWSMYSPEDLLKIYV</sequence>
<accession>A0ABT7QVM4</accession>
<protein>
    <recommendedName>
        <fullName evidence="1">4-fold beta flower domain-containing protein</fullName>
    </recommendedName>
</protein>
<dbReference type="Proteomes" id="UP001169069">
    <property type="component" value="Unassembled WGS sequence"/>
</dbReference>
<proteinExistence type="predicted"/>
<dbReference type="Pfam" id="PF21784">
    <property type="entry name" value="Bflower"/>
    <property type="match status" value="1"/>
</dbReference>
<evidence type="ECO:0000313" key="2">
    <source>
        <dbReference type="EMBL" id="MDM5270889.1"/>
    </source>
</evidence>
<comment type="caution">
    <text evidence="2">The sequence shown here is derived from an EMBL/GenBank/DDBJ whole genome shotgun (WGS) entry which is preliminary data.</text>
</comment>
<organism evidence="2 3">
    <name type="scientific">Sulfurovum zhangzhouensis</name>
    <dbReference type="NCBI Taxonomy" id="3019067"/>
    <lineage>
        <taxon>Bacteria</taxon>
        <taxon>Pseudomonadati</taxon>
        <taxon>Campylobacterota</taxon>
        <taxon>Epsilonproteobacteria</taxon>
        <taxon>Campylobacterales</taxon>
        <taxon>Sulfurovaceae</taxon>
        <taxon>Sulfurovum</taxon>
    </lineage>
</organism>
<gene>
    <name evidence="2" type="ORF">PGH07_01710</name>
</gene>
<dbReference type="InterPro" id="IPR048911">
    <property type="entry name" value="Bflower"/>
</dbReference>
<keyword evidence="3" id="KW-1185">Reference proteome</keyword>
<dbReference type="EMBL" id="JAQIBD010000001">
    <property type="protein sequence ID" value="MDM5270889.1"/>
    <property type="molecule type" value="Genomic_DNA"/>
</dbReference>
<feature type="domain" description="4-fold beta flower" evidence="1">
    <location>
        <begin position="5"/>
        <end position="118"/>
    </location>
</feature>
<evidence type="ECO:0000313" key="3">
    <source>
        <dbReference type="Proteomes" id="UP001169069"/>
    </source>
</evidence>